<sequence>MSIQLSTEQLANLLRELCKLPKETEWIEFKLNNDDPQMIGEYISALANSAALLGKQSAYVVWGVADADHALHGTDFKPSTARHKQQELESWLLQKITPKIHFQFLEFSVEELAFVILEIAAANHTPVQFDGVEYIRVGSYTKKLKDHSAKERELWRMFDRVPFERQIAADNQSSEQILNLLDYPAYFDLVKLPLPDNRAGILSGLEADGLIVKSDSGQWHIANLGAVLFARKLEYFSHLSRKAVRVVLYRGNSRVETIREIPGTKGYATGFEGLIGFINNLLPENEVIGQALRKSVPMFPELAIRELVANALIHQDFALTGTGPMIEIFNDRMEITNPGIPLVDTQRFLDSPPRSRNEALASFLRRIGICEERGSGIDKVVSLTEFYQLPAPAFEVTTEHTRAILFGHKDFKDMDKEDRIRACYLHCCLKYVNRESMNNTSFRDRLGVDVKNSAMVSRIIKQATDAGVIRPYDADAGTKAMRYVPFWA</sequence>
<dbReference type="Gene3D" id="3.30.565.60">
    <property type="match status" value="1"/>
</dbReference>
<evidence type="ECO:0000313" key="2">
    <source>
        <dbReference type="EMBL" id="QCW81183.1"/>
    </source>
</evidence>
<evidence type="ECO:0000313" key="3">
    <source>
        <dbReference type="Proteomes" id="UP000305881"/>
    </source>
</evidence>
<dbReference type="Pfam" id="PF04326">
    <property type="entry name" value="SLFN_AlbA_2"/>
    <property type="match status" value="1"/>
</dbReference>
<dbReference type="OrthoDB" id="9805115at2"/>
<dbReference type="Pfam" id="PF13749">
    <property type="entry name" value="HATPase_c_4"/>
    <property type="match status" value="1"/>
</dbReference>
<accession>A0A4P9ULE7</accession>
<name>A0A4P9ULE7_METBY</name>
<dbReference type="KEGG" id="mbur:EQU24_02135"/>
<proteinExistence type="predicted"/>
<dbReference type="InterPro" id="IPR038475">
    <property type="entry name" value="RecG_C_sf"/>
</dbReference>
<dbReference type="Gene3D" id="3.30.950.30">
    <property type="entry name" value="Schlafen, AAA domain"/>
    <property type="match status" value="1"/>
</dbReference>
<dbReference type="STRING" id="675511.GCA_000341735_02576"/>
<dbReference type="InterPro" id="IPR038461">
    <property type="entry name" value="Schlafen_AlbA_2_dom_sf"/>
</dbReference>
<organism evidence="2 3">
    <name type="scientific">Methylotuvimicrobium buryatense</name>
    <name type="common">Methylomicrobium buryatense</name>
    <dbReference type="NCBI Taxonomy" id="95641"/>
    <lineage>
        <taxon>Bacteria</taxon>
        <taxon>Pseudomonadati</taxon>
        <taxon>Pseudomonadota</taxon>
        <taxon>Gammaproteobacteria</taxon>
        <taxon>Methylococcales</taxon>
        <taxon>Methylococcaceae</taxon>
        <taxon>Methylotuvimicrobium</taxon>
    </lineage>
</organism>
<feature type="domain" description="Schlafen AlbA-2" evidence="1">
    <location>
        <begin position="23"/>
        <end position="144"/>
    </location>
</feature>
<dbReference type="PANTHER" id="PTHR30595:SF6">
    <property type="entry name" value="SCHLAFEN ALBA-2 DOMAIN-CONTAINING PROTEIN"/>
    <property type="match status" value="1"/>
</dbReference>
<evidence type="ECO:0000259" key="1">
    <source>
        <dbReference type="Pfam" id="PF04326"/>
    </source>
</evidence>
<dbReference type="PANTHER" id="PTHR30595">
    <property type="entry name" value="GLPR-RELATED TRANSCRIPTIONAL REPRESSOR"/>
    <property type="match status" value="1"/>
</dbReference>
<dbReference type="InterPro" id="IPR007421">
    <property type="entry name" value="Schlafen_AlbA_2_dom"/>
</dbReference>
<keyword evidence="3" id="KW-1185">Reference proteome</keyword>
<dbReference type="RefSeq" id="WP_017841081.1">
    <property type="nucleotide sequence ID" value="NZ_CP035467.1"/>
</dbReference>
<gene>
    <name evidence="2" type="ORF">EQU24_02135</name>
</gene>
<dbReference type="AlphaFoldDB" id="A0A4P9ULE7"/>
<reference evidence="3" key="1">
    <citation type="journal article" date="2019" name="J. Bacteriol.">
        <title>A Mutagenic Screen Identifies a TonB-Dependent Receptor Required for the Lanthanide Metal Switch in the Type I Methanotroph 'Methylotuvimicrobium buryatense' 5GB1C.</title>
        <authorList>
            <person name="Groom J.D."/>
            <person name="Ford S.M."/>
            <person name="Pesesky M.W."/>
            <person name="Lidstrom M.E."/>
        </authorList>
    </citation>
    <scope>NUCLEOTIDE SEQUENCE [LARGE SCALE GENOMIC DNA]</scope>
    <source>
        <strain evidence="3">5GB1C</strain>
    </source>
</reference>
<dbReference type="EMBL" id="CP035467">
    <property type="protein sequence ID" value="QCW81183.1"/>
    <property type="molecule type" value="Genomic_DNA"/>
</dbReference>
<dbReference type="Proteomes" id="UP000305881">
    <property type="component" value="Chromosome"/>
</dbReference>
<protein>
    <submittedName>
        <fullName evidence="2">Transcriptional regulator</fullName>
    </submittedName>
</protein>